<dbReference type="AlphaFoldDB" id="A0A9D1PN36"/>
<dbReference type="Proteomes" id="UP000823937">
    <property type="component" value="Unassembled WGS sequence"/>
</dbReference>
<dbReference type="Pfam" id="PF07441">
    <property type="entry name" value="BofA"/>
    <property type="match status" value="1"/>
</dbReference>
<keyword evidence="1" id="KW-0812">Transmembrane</keyword>
<dbReference type="NCBIfam" id="TIGR02862">
    <property type="entry name" value="spore_BofA"/>
    <property type="match status" value="1"/>
</dbReference>
<reference evidence="2" key="1">
    <citation type="journal article" date="2021" name="PeerJ">
        <title>Extensive microbial diversity within the chicken gut microbiome revealed by metagenomics and culture.</title>
        <authorList>
            <person name="Gilroy R."/>
            <person name="Ravi A."/>
            <person name="Getino M."/>
            <person name="Pursley I."/>
            <person name="Horton D.L."/>
            <person name="Alikhan N.F."/>
            <person name="Baker D."/>
            <person name="Gharbi K."/>
            <person name="Hall N."/>
            <person name="Watson M."/>
            <person name="Adriaenssens E.M."/>
            <person name="Foster-Nyarko E."/>
            <person name="Jarju S."/>
            <person name="Secka A."/>
            <person name="Antonio M."/>
            <person name="Oren A."/>
            <person name="Chaudhuri R.R."/>
            <person name="La Ragione R."/>
            <person name="Hildebrand F."/>
            <person name="Pallen M.J."/>
        </authorList>
    </citation>
    <scope>NUCLEOTIDE SEQUENCE</scope>
    <source>
        <strain evidence="2">CHK169-2315</strain>
    </source>
</reference>
<keyword evidence="1" id="KW-0472">Membrane</keyword>
<accession>A0A9D1PN36</accession>
<reference evidence="2" key="2">
    <citation type="submission" date="2021-04" db="EMBL/GenBank/DDBJ databases">
        <authorList>
            <person name="Gilroy R."/>
        </authorList>
    </citation>
    <scope>NUCLEOTIDE SEQUENCE</scope>
    <source>
        <strain evidence="2">CHK169-2315</strain>
    </source>
</reference>
<evidence type="ECO:0000313" key="3">
    <source>
        <dbReference type="Proteomes" id="UP000823937"/>
    </source>
</evidence>
<protein>
    <submittedName>
        <fullName evidence="2">Pro-sigmaK processing inhibitor BofA family protein</fullName>
    </submittedName>
</protein>
<sequence length="88" mass="9420">MNTITVTIVGLFIFTLFYIIVRAPKGAMSFLGKGAVRITIGLLLLFFFNVFGGQLGLHIPINVFTVAVTSILGPLGIISIAAVHIFVL</sequence>
<feature type="transmembrane region" description="Helical" evidence="1">
    <location>
        <begin position="63"/>
        <end position="87"/>
    </location>
</feature>
<organism evidence="2 3">
    <name type="scientific">Candidatus Pseudogracilibacillus intestinigallinarum</name>
    <dbReference type="NCBI Taxonomy" id="2838742"/>
    <lineage>
        <taxon>Bacteria</taxon>
        <taxon>Bacillati</taxon>
        <taxon>Bacillota</taxon>
        <taxon>Bacilli</taxon>
        <taxon>Bacillales</taxon>
        <taxon>Bacillaceae</taxon>
        <taxon>Pseudogracilibacillus</taxon>
    </lineage>
</organism>
<dbReference type="InterPro" id="IPR010001">
    <property type="entry name" value="BofA"/>
</dbReference>
<name>A0A9D1PN36_9BACI</name>
<dbReference type="EMBL" id="DXHX01000073">
    <property type="protein sequence ID" value="HIV74419.1"/>
    <property type="molecule type" value="Genomic_DNA"/>
</dbReference>
<feature type="transmembrane region" description="Helical" evidence="1">
    <location>
        <begin position="35"/>
        <end position="57"/>
    </location>
</feature>
<evidence type="ECO:0000313" key="2">
    <source>
        <dbReference type="EMBL" id="HIV74419.1"/>
    </source>
</evidence>
<proteinExistence type="predicted"/>
<comment type="caution">
    <text evidence="2">The sequence shown here is derived from an EMBL/GenBank/DDBJ whole genome shotgun (WGS) entry which is preliminary data.</text>
</comment>
<feature type="transmembrane region" description="Helical" evidence="1">
    <location>
        <begin position="6"/>
        <end position="23"/>
    </location>
</feature>
<keyword evidence="1" id="KW-1133">Transmembrane helix</keyword>
<gene>
    <name evidence="2" type="ORF">H9895_04975</name>
</gene>
<evidence type="ECO:0000256" key="1">
    <source>
        <dbReference type="SAM" id="Phobius"/>
    </source>
</evidence>